<evidence type="ECO:0000256" key="1">
    <source>
        <dbReference type="SAM" id="MobiDB-lite"/>
    </source>
</evidence>
<dbReference type="AlphaFoldDB" id="A0A1S1PFN7"/>
<name>A0A1S1PFN7_9ACTN</name>
<proteinExistence type="predicted"/>
<dbReference type="Proteomes" id="UP000179769">
    <property type="component" value="Unassembled WGS sequence"/>
</dbReference>
<accession>A0A1S1PFN7</accession>
<comment type="caution">
    <text evidence="2">The sequence shown here is derived from an EMBL/GenBank/DDBJ whole genome shotgun (WGS) entry which is preliminary data.</text>
</comment>
<evidence type="ECO:0000313" key="3">
    <source>
        <dbReference type="Proteomes" id="UP000179769"/>
    </source>
</evidence>
<sequence>MLRDVPCCTTSHLTEGKRINVMPDSAALTTQQAADFLHVSRTAAPQPGRVDEPPAPGLCRQGRAASISGRRSAHAL</sequence>
<reference evidence="3" key="1">
    <citation type="submission" date="2016-07" db="EMBL/GenBank/DDBJ databases">
        <title>Frankia sp. NRRL B-16219 Genome sequencing.</title>
        <authorList>
            <person name="Ghodhbane-Gtari F."/>
            <person name="Swanson E."/>
            <person name="Gueddou A."/>
            <person name="Louati M."/>
            <person name="Nouioui I."/>
            <person name="Hezbri K."/>
            <person name="Abebe-Akele F."/>
            <person name="Simpson S."/>
            <person name="Morris K."/>
            <person name="Thomas K."/>
            <person name="Gtari M."/>
            <person name="Tisa L.S."/>
        </authorList>
    </citation>
    <scope>NUCLEOTIDE SEQUENCE [LARGE SCALE GENOMIC DNA]</scope>
    <source>
        <strain evidence="3">NRRL B-16219</strain>
    </source>
</reference>
<evidence type="ECO:0000313" key="2">
    <source>
        <dbReference type="EMBL" id="OHV19765.1"/>
    </source>
</evidence>
<feature type="region of interest" description="Disordered" evidence="1">
    <location>
        <begin position="43"/>
        <end position="76"/>
    </location>
</feature>
<protein>
    <submittedName>
        <fullName evidence="2">Uncharacterized protein</fullName>
    </submittedName>
</protein>
<organism evidence="2 3">
    <name type="scientific">Parafrankia soli</name>
    <dbReference type="NCBI Taxonomy" id="2599596"/>
    <lineage>
        <taxon>Bacteria</taxon>
        <taxon>Bacillati</taxon>
        <taxon>Actinomycetota</taxon>
        <taxon>Actinomycetes</taxon>
        <taxon>Frankiales</taxon>
        <taxon>Frankiaceae</taxon>
        <taxon>Parafrankia</taxon>
    </lineage>
</organism>
<gene>
    <name evidence="2" type="ORF">BBK14_28640</name>
</gene>
<keyword evidence="3" id="KW-1185">Reference proteome</keyword>
<dbReference type="EMBL" id="MAXA01000273">
    <property type="protein sequence ID" value="OHV19765.1"/>
    <property type="molecule type" value="Genomic_DNA"/>
</dbReference>